<accession>A0AAV2ZYN6</accession>
<dbReference type="PANTHER" id="PTHR11106:SF93">
    <property type="entry name" value="ADP-RIBOSE GLYCOHYDROLASE MACROD1"/>
    <property type="match status" value="1"/>
</dbReference>
<dbReference type="PANTHER" id="PTHR11106">
    <property type="entry name" value="GANGLIOSIDE INDUCED DIFFERENTIATION ASSOCIATED PROTEIN 2-RELATED"/>
    <property type="match status" value="1"/>
</dbReference>
<dbReference type="Gene3D" id="3.40.220.10">
    <property type="entry name" value="Leucine Aminopeptidase, subunit E, domain 1"/>
    <property type="match status" value="1"/>
</dbReference>
<dbReference type="GO" id="GO:0140293">
    <property type="term" value="F:ADP-ribosylglutamate hydrolase activity"/>
    <property type="evidence" value="ECO:0007669"/>
    <property type="project" value="TreeGrafter"/>
</dbReference>
<dbReference type="AlphaFoldDB" id="A0AAV2ZYN6"/>
<gene>
    <name evidence="1" type="ORF">GDO54_002700</name>
</gene>
<dbReference type="GO" id="GO:0006974">
    <property type="term" value="P:DNA damage response"/>
    <property type="evidence" value="ECO:0007669"/>
    <property type="project" value="TreeGrafter"/>
</dbReference>
<evidence type="ECO:0000313" key="1">
    <source>
        <dbReference type="EMBL" id="DBA17222.1"/>
    </source>
</evidence>
<organism evidence="1 2">
    <name type="scientific">Pyxicephalus adspersus</name>
    <name type="common">African bullfrog</name>
    <dbReference type="NCBI Taxonomy" id="30357"/>
    <lineage>
        <taxon>Eukaryota</taxon>
        <taxon>Metazoa</taxon>
        <taxon>Chordata</taxon>
        <taxon>Craniata</taxon>
        <taxon>Vertebrata</taxon>
        <taxon>Euteleostomi</taxon>
        <taxon>Amphibia</taxon>
        <taxon>Batrachia</taxon>
        <taxon>Anura</taxon>
        <taxon>Neobatrachia</taxon>
        <taxon>Ranoidea</taxon>
        <taxon>Pyxicephalidae</taxon>
        <taxon>Pyxicephalinae</taxon>
        <taxon>Pyxicephalus</taxon>
    </lineage>
</organism>
<dbReference type="SUPFAM" id="SSF52949">
    <property type="entry name" value="Macro domain-like"/>
    <property type="match status" value="1"/>
</dbReference>
<dbReference type="GO" id="GO:0005654">
    <property type="term" value="C:nucleoplasm"/>
    <property type="evidence" value="ECO:0007669"/>
    <property type="project" value="TreeGrafter"/>
</dbReference>
<reference evidence="1" key="1">
    <citation type="thesis" date="2020" institute="ProQuest LLC" country="789 East Eisenhower Parkway, Ann Arbor, MI, USA">
        <title>Comparative Genomics and Chromosome Evolution.</title>
        <authorList>
            <person name="Mudd A.B."/>
        </authorList>
    </citation>
    <scope>NUCLEOTIDE SEQUENCE</scope>
    <source>
        <strain evidence="1">1538</strain>
        <tissue evidence="1">Blood</tissue>
    </source>
</reference>
<dbReference type="GO" id="GO:0140291">
    <property type="term" value="P:peptidyl-glutamate ADP-deribosylation"/>
    <property type="evidence" value="ECO:0007669"/>
    <property type="project" value="TreeGrafter"/>
</dbReference>
<proteinExistence type="predicted"/>
<protein>
    <submittedName>
        <fullName evidence="1">Uncharacterized protein</fullName>
    </submittedName>
</protein>
<dbReference type="InterPro" id="IPR043472">
    <property type="entry name" value="Macro_dom-like"/>
</dbReference>
<sequence>MIGRMIRERWLSSLRAAVISPLPGGQGADPVNTAARLLGFSANSQSGSRAPPACLPGIALFPPILSTRRCFNLWTRKGKLRPLHSDPQTAAPYWFISRPLTLSAHFMATSGKIDLSSPSITWREAKNFLKTLTQKQRREHYGTRNFIKVKNIPTWKDLAKKVKAKQPEVVKFPKNKDLIEKISLIKGDITKLEVDAIVNAGKSNNMLSPPLHRINTFKFK</sequence>
<evidence type="ECO:0000313" key="2">
    <source>
        <dbReference type="Proteomes" id="UP001181693"/>
    </source>
</evidence>
<name>A0AAV2ZYN6_PYXAD</name>
<dbReference type="Proteomes" id="UP001181693">
    <property type="component" value="Unassembled WGS sequence"/>
</dbReference>
<dbReference type="GO" id="GO:0042278">
    <property type="term" value="P:purine nucleoside metabolic process"/>
    <property type="evidence" value="ECO:0007669"/>
    <property type="project" value="TreeGrafter"/>
</dbReference>
<comment type="caution">
    <text evidence="1">The sequence shown here is derived from an EMBL/GenBank/DDBJ whole genome shotgun (WGS) entry which is preliminary data.</text>
</comment>
<keyword evidence="2" id="KW-1185">Reference proteome</keyword>
<dbReference type="EMBL" id="DYDO01000010">
    <property type="protein sequence ID" value="DBA17222.1"/>
    <property type="molecule type" value="Genomic_DNA"/>
</dbReference>